<dbReference type="AlphaFoldDB" id="A0A856QKS4"/>
<evidence type="ECO:0000256" key="4">
    <source>
        <dbReference type="ARBA" id="ARBA00022481"/>
    </source>
</evidence>
<keyword evidence="3" id="KW-1003">Cell membrane</keyword>
<dbReference type="Proteomes" id="UP000324285">
    <property type="component" value="Chromosome"/>
</dbReference>
<evidence type="ECO:0000256" key="10">
    <source>
        <dbReference type="ARBA" id="ARBA00030775"/>
    </source>
</evidence>
<keyword evidence="8" id="KW-0472">Membrane</keyword>
<sequence length="150" mass="16380">MELLVVLAITAILLSLALPGYRLFSQRQELSHDLVRLHNALNLARNSAITLSQRTTLCPSHDGVHCSHDWSDSLLLFSGPADDSQILHRFESSRTRSVTYNRGAAIVFQSSGRASGYNGTFTLCMKSGQGATLILSNFGRTRQGTEPVSC</sequence>
<evidence type="ECO:0000256" key="1">
    <source>
        <dbReference type="ARBA" id="ARBA00004377"/>
    </source>
</evidence>
<evidence type="ECO:0000313" key="12">
    <source>
        <dbReference type="EMBL" id="QEM80560.2"/>
    </source>
</evidence>
<protein>
    <recommendedName>
        <fullName evidence="2">Type II secretion system protein H</fullName>
    </recommendedName>
    <alternativeName>
        <fullName evidence="10">General secretion pathway protein H</fullName>
    </alternativeName>
</protein>
<evidence type="ECO:0000256" key="3">
    <source>
        <dbReference type="ARBA" id="ARBA00022475"/>
    </source>
</evidence>
<evidence type="ECO:0000256" key="5">
    <source>
        <dbReference type="ARBA" id="ARBA00022519"/>
    </source>
</evidence>
<dbReference type="GO" id="GO:0015628">
    <property type="term" value="P:protein secretion by the type II secretion system"/>
    <property type="evidence" value="ECO:0007669"/>
    <property type="project" value="InterPro"/>
</dbReference>
<gene>
    <name evidence="12" type="ORF">E4T21_02555</name>
</gene>
<keyword evidence="13" id="KW-1185">Reference proteome</keyword>
<organism evidence="12 13">
    <name type="scientific">Halomonas binhaiensis</name>
    <dbReference type="NCBI Taxonomy" id="2562282"/>
    <lineage>
        <taxon>Bacteria</taxon>
        <taxon>Pseudomonadati</taxon>
        <taxon>Pseudomonadota</taxon>
        <taxon>Gammaproteobacteria</taxon>
        <taxon>Oceanospirillales</taxon>
        <taxon>Halomonadaceae</taxon>
        <taxon>Halomonas</taxon>
    </lineage>
</organism>
<dbReference type="SUPFAM" id="SSF54523">
    <property type="entry name" value="Pili subunits"/>
    <property type="match status" value="1"/>
</dbReference>
<dbReference type="EMBL" id="CP038437">
    <property type="protein sequence ID" value="QEM80560.2"/>
    <property type="molecule type" value="Genomic_DNA"/>
</dbReference>
<dbReference type="InterPro" id="IPR022346">
    <property type="entry name" value="T2SS_GspH"/>
</dbReference>
<evidence type="ECO:0000256" key="9">
    <source>
        <dbReference type="ARBA" id="ARBA00025772"/>
    </source>
</evidence>
<evidence type="ECO:0000313" key="13">
    <source>
        <dbReference type="Proteomes" id="UP000324285"/>
    </source>
</evidence>
<evidence type="ECO:0000259" key="11">
    <source>
        <dbReference type="Pfam" id="PF12019"/>
    </source>
</evidence>
<feature type="domain" description="General secretion pathway GspH" evidence="11">
    <location>
        <begin position="36"/>
        <end position="137"/>
    </location>
</feature>
<dbReference type="Pfam" id="PF12019">
    <property type="entry name" value="GspH"/>
    <property type="match status" value="1"/>
</dbReference>
<evidence type="ECO:0000256" key="2">
    <source>
        <dbReference type="ARBA" id="ARBA00021549"/>
    </source>
</evidence>
<evidence type="ECO:0000256" key="6">
    <source>
        <dbReference type="ARBA" id="ARBA00022692"/>
    </source>
</evidence>
<evidence type="ECO:0000256" key="8">
    <source>
        <dbReference type="ARBA" id="ARBA00023136"/>
    </source>
</evidence>
<accession>A0A856QKS4</accession>
<name>A0A856QKS4_9GAMM</name>
<dbReference type="Gene3D" id="3.55.40.10">
    <property type="entry name" value="minor pseudopilin epsh domain"/>
    <property type="match status" value="1"/>
</dbReference>
<comment type="subcellular location">
    <subcellularLocation>
        <location evidence="1">Cell inner membrane</location>
        <topology evidence="1">Single-pass membrane protein</topology>
    </subcellularLocation>
</comment>
<proteinExistence type="inferred from homology"/>
<keyword evidence="6" id="KW-0812">Transmembrane</keyword>
<comment type="similarity">
    <text evidence="9">Belongs to the GSP H family.</text>
</comment>
<dbReference type="KEGG" id="hbh:E4T21_02555"/>
<dbReference type="InterPro" id="IPR045584">
    <property type="entry name" value="Pilin-like"/>
</dbReference>
<keyword evidence="7" id="KW-1133">Transmembrane helix</keyword>
<dbReference type="GO" id="GO:0005886">
    <property type="term" value="C:plasma membrane"/>
    <property type="evidence" value="ECO:0007669"/>
    <property type="project" value="UniProtKB-SubCell"/>
</dbReference>
<keyword evidence="4" id="KW-0488">Methylation</keyword>
<evidence type="ECO:0000256" key="7">
    <source>
        <dbReference type="ARBA" id="ARBA00022989"/>
    </source>
</evidence>
<reference evidence="12" key="1">
    <citation type="submission" date="2021-02" db="EMBL/GenBank/DDBJ databases">
        <title>Strain Y2R2, a novel species of the genus Halomonas.</title>
        <authorList>
            <person name="Huang H."/>
        </authorList>
    </citation>
    <scope>NUCLEOTIDE SEQUENCE</scope>
    <source>
        <strain evidence="12">Y2R2</strain>
    </source>
</reference>
<dbReference type="GO" id="GO:0015627">
    <property type="term" value="C:type II protein secretion system complex"/>
    <property type="evidence" value="ECO:0007669"/>
    <property type="project" value="InterPro"/>
</dbReference>
<keyword evidence="5" id="KW-0997">Cell inner membrane</keyword>